<dbReference type="SUPFAM" id="SSF51735">
    <property type="entry name" value="NAD(P)-binding Rossmann-fold domains"/>
    <property type="match status" value="1"/>
</dbReference>
<dbReference type="GO" id="GO:0005737">
    <property type="term" value="C:cytoplasm"/>
    <property type="evidence" value="ECO:0007669"/>
    <property type="project" value="TreeGrafter"/>
</dbReference>
<evidence type="ECO:0000256" key="3">
    <source>
        <dbReference type="ARBA" id="ARBA00022723"/>
    </source>
</evidence>
<dbReference type="HOGENOM" id="CLU_026673_20_1_1"/>
<reference evidence="11" key="2">
    <citation type="journal article" date="2014" name="PLoS ONE">
        <title>Genome and Transcriptome Analysis of the Fungal Pathogen Fusarium oxysporum f. sp. cubense Causing Banana Vascular Wilt Disease.</title>
        <authorList>
            <person name="Guo L."/>
            <person name="Han L."/>
            <person name="Yang L."/>
            <person name="Zeng H."/>
            <person name="Fan D."/>
            <person name="Zhu Y."/>
            <person name="Feng Y."/>
            <person name="Wang G."/>
            <person name="Peng C."/>
            <person name="Jiang X."/>
            <person name="Zhou D."/>
            <person name="Ni P."/>
            <person name="Liang C."/>
            <person name="Liu L."/>
            <person name="Wang J."/>
            <person name="Mao C."/>
            <person name="Fang X."/>
            <person name="Peng M."/>
            <person name="Huang J."/>
        </authorList>
    </citation>
    <scope>NUCLEOTIDE SEQUENCE [LARGE SCALE GENOMIC DNA]</scope>
    <source>
        <strain evidence="11">race 1</strain>
    </source>
</reference>
<evidence type="ECO:0000313" key="10">
    <source>
        <dbReference type="EMBL" id="ENH73579.1"/>
    </source>
</evidence>
<dbReference type="Gene3D" id="3.40.50.720">
    <property type="entry name" value="NAD(P)-binding Rossmann-like Domain"/>
    <property type="match status" value="1"/>
</dbReference>
<comment type="cofactor">
    <cofactor evidence="1 7">
        <name>Zn(2+)</name>
        <dbReference type="ChEBI" id="CHEBI:29105"/>
    </cofactor>
</comment>
<comment type="similarity">
    <text evidence="2 7">Belongs to the zinc-containing alcohol dehydrogenase family.</text>
</comment>
<evidence type="ECO:0000256" key="6">
    <source>
        <dbReference type="ARBA" id="ARBA00023027"/>
    </source>
</evidence>
<dbReference type="Proteomes" id="UP000016928">
    <property type="component" value="Unassembled WGS sequence"/>
</dbReference>
<evidence type="ECO:0000256" key="2">
    <source>
        <dbReference type="ARBA" id="ARBA00008072"/>
    </source>
</evidence>
<organism evidence="10 11">
    <name type="scientific">Fusarium oxysporum f. sp. cubense (strain race 1)</name>
    <name type="common">Panama disease fungus</name>
    <dbReference type="NCBI Taxonomy" id="1229664"/>
    <lineage>
        <taxon>Eukaryota</taxon>
        <taxon>Fungi</taxon>
        <taxon>Dikarya</taxon>
        <taxon>Ascomycota</taxon>
        <taxon>Pezizomycotina</taxon>
        <taxon>Sordariomycetes</taxon>
        <taxon>Hypocreomycetidae</taxon>
        <taxon>Hypocreales</taxon>
        <taxon>Nectriaceae</taxon>
        <taxon>Fusarium</taxon>
        <taxon>Fusarium oxysporum species complex</taxon>
    </lineage>
</organism>
<evidence type="ECO:0000256" key="1">
    <source>
        <dbReference type="ARBA" id="ARBA00001947"/>
    </source>
</evidence>
<dbReference type="InterPro" id="IPR013154">
    <property type="entry name" value="ADH-like_N"/>
</dbReference>
<evidence type="ECO:0000259" key="9">
    <source>
        <dbReference type="Pfam" id="PF08240"/>
    </source>
</evidence>
<dbReference type="InterPro" id="IPR036291">
    <property type="entry name" value="NAD(P)-bd_dom_sf"/>
</dbReference>
<evidence type="ECO:0000313" key="11">
    <source>
        <dbReference type="Proteomes" id="UP000016928"/>
    </source>
</evidence>
<dbReference type="PROSITE" id="PS00059">
    <property type="entry name" value="ADH_ZINC"/>
    <property type="match status" value="1"/>
</dbReference>
<dbReference type="PANTHER" id="PTHR42940:SF8">
    <property type="entry name" value="VACUOLAR PROTEIN SORTING-ASSOCIATED PROTEIN 11"/>
    <property type="match status" value="1"/>
</dbReference>
<accession>N4UEF2</accession>
<sequence>MGSQETGTMLAAQYNKASFNRHLSYSIVTNAVEVNKIDIPKYGNNEILIKTRSATLCHSDLMLFWGHTGEEPLTDRTTIGHENTGYVVGIGKDVKGFKIGDLVGCLGCSYACYDCEGCQVHNLFCQEGTGRMHGFTCPGHFAEYSVSDARNAMVLPEGMDPDTSAPLFCAGVTGKTTRRLRHTGCELVEGQWIAIIGCGGLGHLAVQYAKAMKLKVVGIDISKSQLDDANSLGADFVINTMEEPDYEAKIKKVTNGGCHAAAVFSASNVAYESAPKTLRINGLMMVAGIPKKPLTISALDILLGKYRVAGRSSGIPKNMPEAIEFSYKHGIKAHITSFKDLNDINKVIDLLKSGKAAGRFGILFD</sequence>
<dbReference type="VEuPathDB" id="FungiDB:FOC1_g10002829"/>
<dbReference type="Pfam" id="PF08240">
    <property type="entry name" value="ADH_N"/>
    <property type="match status" value="1"/>
</dbReference>
<reference evidence="11" key="1">
    <citation type="submission" date="2012-09" db="EMBL/GenBank/DDBJ databases">
        <title>Genome sequencing and comparative transcriptomics of race 1 and race 4 of banana pathogen: Fusarium oxysporum f. sp. cubense.</title>
        <authorList>
            <person name="Fang X."/>
            <person name="Huang J."/>
        </authorList>
    </citation>
    <scope>NUCLEOTIDE SEQUENCE [LARGE SCALE GENOMIC DNA]</scope>
    <source>
        <strain evidence="11">race 1</strain>
    </source>
</reference>
<dbReference type="InterPro" id="IPR013149">
    <property type="entry name" value="ADH-like_C"/>
</dbReference>
<dbReference type="FunFam" id="3.40.50.720:FF:000039">
    <property type="entry name" value="Alcohol dehydrogenase AdhP"/>
    <property type="match status" value="1"/>
</dbReference>
<dbReference type="EMBL" id="KB730079">
    <property type="protein sequence ID" value="ENH73579.1"/>
    <property type="molecule type" value="Genomic_DNA"/>
</dbReference>
<dbReference type="PANTHER" id="PTHR42940">
    <property type="entry name" value="ALCOHOL DEHYDROGENASE 1-RELATED"/>
    <property type="match status" value="1"/>
</dbReference>
<dbReference type="InterPro" id="IPR011032">
    <property type="entry name" value="GroES-like_sf"/>
</dbReference>
<dbReference type="SUPFAM" id="SSF50129">
    <property type="entry name" value="GroES-like"/>
    <property type="match status" value="1"/>
</dbReference>
<dbReference type="Pfam" id="PF00107">
    <property type="entry name" value="ADH_zinc_N"/>
    <property type="match status" value="1"/>
</dbReference>
<gene>
    <name evidence="10" type="ORF">FOC1_g10002829</name>
</gene>
<dbReference type="GO" id="GO:0008270">
    <property type="term" value="F:zinc ion binding"/>
    <property type="evidence" value="ECO:0007669"/>
    <property type="project" value="InterPro"/>
</dbReference>
<feature type="domain" description="Alcohol dehydrogenase-like N-terminal" evidence="9">
    <location>
        <begin position="43"/>
        <end position="156"/>
    </location>
</feature>
<dbReference type="InterPro" id="IPR002328">
    <property type="entry name" value="ADH_Zn_CS"/>
</dbReference>
<protein>
    <submittedName>
        <fullName evidence="10">Alcohol dehydrogenase</fullName>
    </submittedName>
</protein>
<evidence type="ECO:0000256" key="7">
    <source>
        <dbReference type="RuleBase" id="RU361277"/>
    </source>
</evidence>
<dbReference type="Gene3D" id="3.90.180.10">
    <property type="entry name" value="Medium-chain alcohol dehydrogenases, catalytic domain"/>
    <property type="match status" value="1"/>
</dbReference>
<keyword evidence="3 7" id="KW-0479">Metal-binding</keyword>
<dbReference type="AlphaFoldDB" id="N4UEF2"/>
<dbReference type="GO" id="GO:0004022">
    <property type="term" value="F:alcohol dehydrogenase (NAD+) activity"/>
    <property type="evidence" value="ECO:0007669"/>
    <property type="project" value="TreeGrafter"/>
</dbReference>
<evidence type="ECO:0000259" key="8">
    <source>
        <dbReference type="Pfam" id="PF00107"/>
    </source>
</evidence>
<dbReference type="OMA" id="YDDCPAI"/>
<keyword evidence="6" id="KW-0520">NAD</keyword>
<feature type="domain" description="Alcohol dehydrogenase-like C-terminal" evidence="8">
    <location>
        <begin position="200"/>
        <end position="325"/>
    </location>
</feature>
<name>N4UEF2_FUSC1</name>
<keyword evidence="5" id="KW-0560">Oxidoreductase</keyword>
<keyword evidence="4 7" id="KW-0862">Zinc</keyword>
<dbReference type="OrthoDB" id="1879366at2759"/>
<proteinExistence type="inferred from homology"/>
<evidence type="ECO:0000256" key="5">
    <source>
        <dbReference type="ARBA" id="ARBA00023002"/>
    </source>
</evidence>
<dbReference type="STRING" id="1229664.N4UEF2"/>
<evidence type="ECO:0000256" key="4">
    <source>
        <dbReference type="ARBA" id="ARBA00022833"/>
    </source>
</evidence>